<dbReference type="Proteomes" id="UP000245514">
    <property type="component" value="Unassembled WGS sequence"/>
</dbReference>
<feature type="region of interest" description="Disordered" evidence="1">
    <location>
        <begin position="1"/>
        <end position="61"/>
    </location>
</feature>
<evidence type="ECO:0000256" key="1">
    <source>
        <dbReference type="SAM" id="MobiDB-lite"/>
    </source>
</evidence>
<feature type="compositionally biased region" description="Polar residues" evidence="1">
    <location>
        <begin position="48"/>
        <end position="61"/>
    </location>
</feature>
<organism evidence="2 3">
    <name type="scientific">Pseudoglutamicibacter cumminsii</name>
    <dbReference type="NCBI Taxonomy" id="156979"/>
    <lineage>
        <taxon>Bacteria</taxon>
        <taxon>Bacillati</taxon>
        <taxon>Actinomycetota</taxon>
        <taxon>Actinomycetes</taxon>
        <taxon>Micrococcales</taxon>
        <taxon>Micrococcaceae</taxon>
        <taxon>Pseudoglutamicibacter</taxon>
    </lineage>
</organism>
<feature type="compositionally biased region" description="Polar residues" evidence="1">
    <location>
        <begin position="1"/>
        <end position="11"/>
    </location>
</feature>
<gene>
    <name evidence="2" type="ORF">CAY35_09405</name>
</gene>
<reference evidence="2 3" key="1">
    <citation type="submission" date="2018-05" db="EMBL/GenBank/DDBJ databases">
        <title>Draft Genome Sequence of Arthrobacter cumminsii IME1328, Isolated from a Patient Who Suffered from Foot Ulcers in China.</title>
        <authorList>
            <person name="Li M."/>
            <person name="Jiang Z."/>
            <person name="Sun Q."/>
            <person name="Tong Y."/>
        </authorList>
    </citation>
    <scope>NUCLEOTIDE SEQUENCE [LARGE SCALE GENOMIC DNA]</scope>
    <source>
        <strain evidence="2 3">IME1328</strain>
    </source>
</reference>
<comment type="caution">
    <text evidence="2">The sequence shown here is derived from an EMBL/GenBank/DDBJ whole genome shotgun (WGS) entry which is preliminary data.</text>
</comment>
<dbReference type="EMBL" id="QFWG01000020">
    <property type="protein sequence ID" value="PWI27061.1"/>
    <property type="molecule type" value="Genomic_DNA"/>
</dbReference>
<protein>
    <submittedName>
        <fullName evidence="2">Uncharacterized protein</fullName>
    </submittedName>
</protein>
<sequence>MFSVRSHTSQHAGFPHSDILGSPSGYQLPQAYRRFPRPSSAPDAKASTIRSQQLTHTSANH</sequence>
<keyword evidence="3" id="KW-1185">Reference proteome</keyword>
<name>A0ABX5L3C3_9MICC</name>
<proteinExistence type="predicted"/>
<evidence type="ECO:0000313" key="3">
    <source>
        <dbReference type="Proteomes" id="UP000245514"/>
    </source>
</evidence>
<accession>A0ABX5L3C3</accession>
<evidence type="ECO:0000313" key="2">
    <source>
        <dbReference type="EMBL" id="PWI27061.1"/>
    </source>
</evidence>